<reference evidence="1 2" key="1">
    <citation type="journal article" date="2013" name="Science">
        <title>Genomic diversity and evolution of the head crest in the rock pigeon.</title>
        <authorList>
            <person name="Shapiro M.D."/>
            <person name="Kronenberg Z."/>
            <person name="Li C."/>
            <person name="Domyan E.T."/>
            <person name="Pan H."/>
            <person name="Campbell M."/>
            <person name="Tan H."/>
            <person name="Huff C.D."/>
            <person name="Hu H."/>
            <person name="Vickrey A.I."/>
            <person name="Nielsen S.C."/>
            <person name="Stringham S.A."/>
            <person name="Hu H."/>
            <person name="Willerslev E."/>
            <person name="Gilbert M.T."/>
            <person name="Yandell M."/>
            <person name="Zhang G."/>
            <person name="Wang J."/>
        </authorList>
    </citation>
    <scope>NUCLEOTIDE SEQUENCE [LARGE SCALE GENOMIC DNA]</scope>
    <source>
        <tissue evidence="1">Blood</tissue>
    </source>
</reference>
<organism evidence="1 2">
    <name type="scientific">Columba livia</name>
    <name type="common">Rock dove</name>
    <dbReference type="NCBI Taxonomy" id="8932"/>
    <lineage>
        <taxon>Eukaryota</taxon>
        <taxon>Metazoa</taxon>
        <taxon>Chordata</taxon>
        <taxon>Craniata</taxon>
        <taxon>Vertebrata</taxon>
        <taxon>Euteleostomi</taxon>
        <taxon>Archelosauria</taxon>
        <taxon>Archosauria</taxon>
        <taxon>Dinosauria</taxon>
        <taxon>Saurischia</taxon>
        <taxon>Theropoda</taxon>
        <taxon>Coelurosauria</taxon>
        <taxon>Aves</taxon>
        <taxon>Neognathae</taxon>
        <taxon>Neoaves</taxon>
        <taxon>Columbimorphae</taxon>
        <taxon>Columbiformes</taxon>
        <taxon>Columbidae</taxon>
        <taxon>Columba</taxon>
    </lineage>
</organism>
<dbReference type="Proteomes" id="UP000053872">
    <property type="component" value="Unassembled WGS sequence"/>
</dbReference>
<evidence type="ECO:0000313" key="1">
    <source>
        <dbReference type="EMBL" id="PKK22752.1"/>
    </source>
</evidence>
<protein>
    <submittedName>
        <fullName evidence="1">Cytochrome c oxidase subunit 6A1, mitochondrial</fullName>
    </submittedName>
</protein>
<gene>
    <name evidence="1" type="ORF">A306_00008635</name>
</gene>
<comment type="caution">
    <text evidence="1">The sequence shown here is derived from an EMBL/GenBank/DDBJ whole genome shotgun (WGS) entry which is preliminary data.</text>
</comment>
<accession>A0A2I0LZA3</accession>
<dbReference type="AlphaFoldDB" id="A0A2I0LZA3"/>
<sequence>MLTLSQPVMKTEIPTTARTLALPVLDQNVVWEPSLKNLHIPSAMKPSGVVASVCACVEAL</sequence>
<proteinExistence type="predicted"/>
<evidence type="ECO:0000313" key="2">
    <source>
        <dbReference type="Proteomes" id="UP000053872"/>
    </source>
</evidence>
<keyword evidence="2" id="KW-1185">Reference proteome</keyword>
<name>A0A2I0LZA3_COLLI</name>
<dbReference type="InParanoid" id="A0A2I0LZA3"/>
<dbReference type="EMBL" id="AKCR02000059">
    <property type="protein sequence ID" value="PKK22752.1"/>
    <property type="molecule type" value="Genomic_DNA"/>
</dbReference>